<feature type="domain" description="GGDEF" evidence="4">
    <location>
        <begin position="253"/>
        <end position="379"/>
    </location>
</feature>
<evidence type="ECO:0000256" key="1">
    <source>
        <dbReference type="ARBA" id="ARBA00012528"/>
    </source>
</evidence>
<dbReference type="InterPro" id="IPR043128">
    <property type="entry name" value="Rev_trsase/Diguanyl_cyclase"/>
</dbReference>
<dbReference type="Proteomes" id="UP000502831">
    <property type="component" value="Chromosome"/>
</dbReference>
<dbReference type="PANTHER" id="PTHR45138:SF9">
    <property type="entry name" value="DIGUANYLATE CYCLASE DGCM-RELATED"/>
    <property type="match status" value="1"/>
</dbReference>
<organism evidence="5 6">
    <name type="scientific">Sulfurospirillum diekertiae</name>
    <dbReference type="NCBI Taxonomy" id="1854492"/>
    <lineage>
        <taxon>Bacteria</taxon>
        <taxon>Pseudomonadati</taxon>
        <taxon>Campylobacterota</taxon>
        <taxon>Epsilonproteobacteria</taxon>
        <taxon>Campylobacterales</taxon>
        <taxon>Sulfurospirillaceae</taxon>
        <taxon>Sulfurospirillum</taxon>
    </lineage>
</organism>
<dbReference type="AlphaFoldDB" id="A0AA92FJ26"/>
<evidence type="ECO:0000256" key="2">
    <source>
        <dbReference type="ARBA" id="ARBA00034247"/>
    </source>
</evidence>
<evidence type="ECO:0000259" key="4">
    <source>
        <dbReference type="PROSITE" id="PS50887"/>
    </source>
</evidence>
<evidence type="ECO:0000313" key="6">
    <source>
        <dbReference type="Proteomes" id="UP000502831"/>
    </source>
</evidence>
<dbReference type="Pfam" id="PF08447">
    <property type="entry name" value="PAS_3"/>
    <property type="match status" value="1"/>
</dbReference>
<dbReference type="SUPFAM" id="SSF55073">
    <property type="entry name" value="Nucleotide cyclase"/>
    <property type="match status" value="1"/>
</dbReference>
<dbReference type="InterPro" id="IPR050469">
    <property type="entry name" value="Diguanylate_Cyclase"/>
</dbReference>
<dbReference type="NCBIfam" id="TIGR00254">
    <property type="entry name" value="GGDEF"/>
    <property type="match status" value="1"/>
</dbReference>
<sequence length="379" mass="44434">MKSQILSIFVLCVLFIPMQTDGEEKSPFPLRLTFFMYNNSMKKTYTHQTINDADFTLNHILDISNQGFWDWNITTGHVYRSIGWFHMLGYDYDTCKNDVFTWEDIIHQDDYPHVMAHFEAYVTGKSDVYQIIYRCRKCDGSYLWIEDSGKIVQRKEDGSVLRMIGAHTNIHEAKHLRDSLIQKNKLLANDNAQLEMLVKERTKELNEINEKLNLQIEEAHYNASHDVLTSLLNRREFERLLDKEIDRARRYMYPLSIVLMDIDNFKTINDQYGHKKGDQALMDMSAFVKKMIRSSDVLARWGGEEFMIIFPESNLATTVEKVELIRKEIVQNLFAENLNMTCSFGVTTYQSEDTKDSIFLRCDQLLYMAKNANKNNVQS</sequence>
<dbReference type="Gene3D" id="3.30.70.270">
    <property type="match status" value="1"/>
</dbReference>
<dbReference type="CDD" id="cd01949">
    <property type="entry name" value="GGDEF"/>
    <property type="match status" value="1"/>
</dbReference>
<dbReference type="EMBL" id="CP039734">
    <property type="protein sequence ID" value="QIR77027.2"/>
    <property type="molecule type" value="Genomic_DNA"/>
</dbReference>
<feature type="coiled-coil region" evidence="3">
    <location>
        <begin position="191"/>
        <end position="218"/>
    </location>
</feature>
<evidence type="ECO:0000313" key="5">
    <source>
        <dbReference type="EMBL" id="QIR77027.2"/>
    </source>
</evidence>
<dbReference type="GO" id="GO:0052621">
    <property type="term" value="F:diguanylate cyclase activity"/>
    <property type="evidence" value="ECO:0007669"/>
    <property type="project" value="UniProtKB-EC"/>
</dbReference>
<proteinExistence type="predicted"/>
<name>A0AA92FJ26_9BACT</name>
<dbReference type="RefSeq" id="WP_191342087.1">
    <property type="nucleotide sequence ID" value="NZ_CP039734.2"/>
</dbReference>
<accession>A0AA92FJ26</accession>
<dbReference type="Pfam" id="PF00990">
    <property type="entry name" value="GGDEF"/>
    <property type="match status" value="1"/>
</dbReference>
<dbReference type="InterPro" id="IPR000160">
    <property type="entry name" value="GGDEF_dom"/>
</dbReference>
<evidence type="ECO:0000256" key="3">
    <source>
        <dbReference type="SAM" id="Coils"/>
    </source>
</evidence>
<dbReference type="InterPro" id="IPR029787">
    <property type="entry name" value="Nucleotide_cyclase"/>
</dbReference>
<dbReference type="SMART" id="SM00086">
    <property type="entry name" value="PAC"/>
    <property type="match status" value="1"/>
</dbReference>
<dbReference type="InterPro" id="IPR001610">
    <property type="entry name" value="PAC"/>
</dbReference>
<gene>
    <name evidence="5" type="ORF">FA584_12810</name>
</gene>
<dbReference type="PANTHER" id="PTHR45138">
    <property type="entry name" value="REGULATORY COMPONENTS OF SENSORY TRANSDUCTION SYSTEM"/>
    <property type="match status" value="1"/>
</dbReference>
<dbReference type="SMART" id="SM00267">
    <property type="entry name" value="GGDEF"/>
    <property type="match status" value="1"/>
</dbReference>
<dbReference type="PROSITE" id="PS50887">
    <property type="entry name" value="GGDEF"/>
    <property type="match status" value="1"/>
</dbReference>
<comment type="catalytic activity">
    <reaction evidence="2">
        <text>2 GTP = 3',3'-c-di-GMP + 2 diphosphate</text>
        <dbReference type="Rhea" id="RHEA:24898"/>
        <dbReference type="ChEBI" id="CHEBI:33019"/>
        <dbReference type="ChEBI" id="CHEBI:37565"/>
        <dbReference type="ChEBI" id="CHEBI:58805"/>
        <dbReference type="EC" id="2.7.7.65"/>
    </reaction>
</comment>
<dbReference type="InterPro" id="IPR013655">
    <property type="entry name" value="PAS_fold_3"/>
</dbReference>
<dbReference type="InterPro" id="IPR035965">
    <property type="entry name" value="PAS-like_dom_sf"/>
</dbReference>
<protein>
    <recommendedName>
        <fullName evidence="1">diguanylate cyclase</fullName>
        <ecNumber evidence="1">2.7.7.65</ecNumber>
    </recommendedName>
</protein>
<dbReference type="FunFam" id="3.30.70.270:FF:000001">
    <property type="entry name" value="Diguanylate cyclase domain protein"/>
    <property type="match status" value="1"/>
</dbReference>
<dbReference type="EC" id="2.7.7.65" evidence="1"/>
<dbReference type="SUPFAM" id="SSF55785">
    <property type="entry name" value="PYP-like sensor domain (PAS domain)"/>
    <property type="match status" value="1"/>
</dbReference>
<keyword evidence="3" id="KW-0175">Coiled coil</keyword>
<reference evidence="5 6" key="1">
    <citation type="journal article" date="2017" name="Environ. Sci. Technol.">
        <title>Organohalide Respiration with Chlorinated Ethenes under Low pH Conditions.</title>
        <authorList>
            <person name="Yang Y."/>
            <person name="Capiro N.L."/>
            <person name="Marcet T.F."/>
            <person name="Yan J."/>
            <person name="Pennell K.D."/>
            <person name="Loffler F.E."/>
        </authorList>
    </citation>
    <scope>NUCLEOTIDE SEQUENCE [LARGE SCALE GENOMIC DNA]</scope>
    <source>
        <strain evidence="5 6">ACSDCE</strain>
    </source>
</reference>
<dbReference type="Gene3D" id="3.30.450.20">
    <property type="entry name" value="PAS domain"/>
    <property type="match status" value="1"/>
</dbReference>